<proteinExistence type="predicted"/>
<evidence type="ECO:0000256" key="3">
    <source>
        <dbReference type="ARBA" id="ARBA00022722"/>
    </source>
</evidence>
<dbReference type="SUPFAM" id="SSF56219">
    <property type="entry name" value="DNase I-like"/>
    <property type="match status" value="1"/>
</dbReference>
<evidence type="ECO:0000313" key="10">
    <source>
        <dbReference type="EMBL" id="GAA4430281.1"/>
    </source>
</evidence>
<keyword evidence="7" id="KW-0460">Magnesium</keyword>
<organism evidence="10 11">
    <name type="scientific">Acidovorax lacteus</name>
    <dbReference type="NCBI Taxonomy" id="1924988"/>
    <lineage>
        <taxon>Bacteria</taxon>
        <taxon>Pseudomonadati</taxon>
        <taxon>Pseudomonadota</taxon>
        <taxon>Betaproteobacteria</taxon>
        <taxon>Burkholderiales</taxon>
        <taxon>Comamonadaceae</taxon>
        <taxon>Acidovorax</taxon>
    </lineage>
</organism>
<name>A0ABP8LKZ7_9BURK</name>
<evidence type="ECO:0000256" key="5">
    <source>
        <dbReference type="ARBA" id="ARBA00022763"/>
    </source>
</evidence>
<evidence type="ECO:0000256" key="7">
    <source>
        <dbReference type="ARBA" id="ARBA00022842"/>
    </source>
</evidence>
<dbReference type="InterPro" id="IPR005135">
    <property type="entry name" value="Endo/exonuclease/phosphatase"/>
</dbReference>
<keyword evidence="5" id="KW-0227">DNA damage</keyword>
<keyword evidence="8" id="KW-0234">DNA repair</keyword>
<dbReference type="Proteomes" id="UP001501788">
    <property type="component" value="Unassembled WGS sequence"/>
</dbReference>
<evidence type="ECO:0000259" key="9">
    <source>
        <dbReference type="Pfam" id="PF03372"/>
    </source>
</evidence>
<feature type="domain" description="Endonuclease/exonuclease/phosphatase" evidence="9">
    <location>
        <begin position="7"/>
        <end position="239"/>
    </location>
</feature>
<evidence type="ECO:0000256" key="6">
    <source>
        <dbReference type="ARBA" id="ARBA00022801"/>
    </source>
</evidence>
<evidence type="ECO:0000256" key="4">
    <source>
        <dbReference type="ARBA" id="ARBA00022723"/>
    </source>
</evidence>
<reference evidence="11" key="1">
    <citation type="journal article" date="2019" name="Int. J. Syst. Evol. Microbiol.">
        <title>The Global Catalogue of Microorganisms (GCM) 10K type strain sequencing project: providing services to taxonomists for standard genome sequencing and annotation.</title>
        <authorList>
            <consortium name="The Broad Institute Genomics Platform"/>
            <consortium name="The Broad Institute Genome Sequencing Center for Infectious Disease"/>
            <person name="Wu L."/>
            <person name="Ma J."/>
        </authorList>
    </citation>
    <scope>NUCLEOTIDE SEQUENCE [LARGE SCALE GENOMIC DNA]</scope>
    <source>
        <strain evidence="11">JCM 31890</strain>
    </source>
</reference>
<sequence length="251" mass="26599">MRLRLVTLNTWKCDGAYRERLPRMAAGLAALQPHIVLLQECFATADGSTHTARALADALGLPLWETPARAKPRLWQGHGVHSHAGLALLGDCEPVQALALPPHPHDGERVAQIARWRGPGPALWIGHVHLAAGADASAARLQQCQHLTDRLQALAQADSAVLGGDFNAEPQAPALAPLRAGWQLAGQGPTPATWWNAQGQGLALDHWWLRPGAAGWQAHTVQPVLQGLLGDPAGLASDHSGLLAELLPPNA</sequence>
<keyword evidence="4" id="KW-0479">Metal-binding</keyword>
<keyword evidence="3" id="KW-0540">Nuclease</keyword>
<comment type="cofactor">
    <cofactor evidence="1">
        <name>Mn(2+)</name>
        <dbReference type="ChEBI" id="CHEBI:29035"/>
    </cofactor>
</comment>
<dbReference type="PANTHER" id="PTHR15822">
    <property type="entry name" value="TRAF AND TNF RECEPTOR-ASSOCIATED PROTEIN"/>
    <property type="match status" value="1"/>
</dbReference>
<keyword evidence="11" id="KW-1185">Reference proteome</keyword>
<dbReference type="Gene3D" id="3.60.10.10">
    <property type="entry name" value="Endonuclease/exonuclease/phosphatase"/>
    <property type="match status" value="1"/>
</dbReference>
<evidence type="ECO:0000313" key="11">
    <source>
        <dbReference type="Proteomes" id="UP001501788"/>
    </source>
</evidence>
<dbReference type="InterPro" id="IPR036691">
    <property type="entry name" value="Endo/exonu/phosph_ase_sf"/>
</dbReference>
<evidence type="ECO:0000256" key="8">
    <source>
        <dbReference type="ARBA" id="ARBA00023204"/>
    </source>
</evidence>
<comment type="cofactor">
    <cofactor evidence="2">
        <name>Mg(2+)</name>
        <dbReference type="ChEBI" id="CHEBI:18420"/>
    </cofactor>
</comment>
<evidence type="ECO:0000256" key="1">
    <source>
        <dbReference type="ARBA" id="ARBA00001936"/>
    </source>
</evidence>
<dbReference type="Pfam" id="PF03372">
    <property type="entry name" value="Exo_endo_phos"/>
    <property type="match status" value="1"/>
</dbReference>
<accession>A0ABP8LKZ7</accession>
<keyword evidence="6" id="KW-0378">Hydrolase</keyword>
<dbReference type="InterPro" id="IPR051547">
    <property type="entry name" value="TDP2-like"/>
</dbReference>
<gene>
    <name evidence="10" type="ORF">GCM10023090_31450</name>
</gene>
<protein>
    <recommendedName>
        <fullName evidence="9">Endonuclease/exonuclease/phosphatase domain-containing protein</fullName>
    </recommendedName>
</protein>
<evidence type="ECO:0000256" key="2">
    <source>
        <dbReference type="ARBA" id="ARBA00001946"/>
    </source>
</evidence>
<comment type="caution">
    <text evidence="10">The sequence shown here is derived from an EMBL/GenBank/DDBJ whole genome shotgun (WGS) entry which is preliminary data.</text>
</comment>
<dbReference type="EMBL" id="BAABEX010000031">
    <property type="protein sequence ID" value="GAA4430281.1"/>
    <property type="molecule type" value="Genomic_DNA"/>
</dbReference>
<dbReference type="PANTHER" id="PTHR15822:SF4">
    <property type="entry name" value="TYROSYL-DNA PHOSPHODIESTERASE 2"/>
    <property type="match status" value="1"/>
</dbReference>
<dbReference type="RefSeq" id="WP_345067497.1">
    <property type="nucleotide sequence ID" value="NZ_BAABEX010000031.1"/>
</dbReference>